<feature type="chain" id="PRO_5040761155" description="Integral membrane protein" evidence="2">
    <location>
        <begin position="29"/>
        <end position="181"/>
    </location>
</feature>
<evidence type="ECO:0000256" key="1">
    <source>
        <dbReference type="SAM" id="Phobius"/>
    </source>
</evidence>
<organism evidence="3 4">
    <name type="scientific">Penicillium capsulatum</name>
    <dbReference type="NCBI Taxonomy" id="69766"/>
    <lineage>
        <taxon>Eukaryota</taxon>
        <taxon>Fungi</taxon>
        <taxon>Dikarya</taxon>
        <taxon>Ascomycota</taxon>
        <taxon>Pezizomycotina</taxon>
        <taxon>Eurotiomycetes</taxon>
        <taxon>Eurotiomycetidae</taxon>
        <taxon>Eurotiales</taxon>
        <taxon>Aspergillaceae</taxon>
        <taxon>Penicillium</taxon>
    </lineage>
</organism>
<keyword evidence="4" id="KW-1185">Reference proteome</keyword>
<dbReference type="OrthoDB" id="1523883at2759"/>
<keyword evidence="1" id="KW-1133">Transmembrane helix</keyword>
<feature type="transmembrane region" description="Helical" evidence="1">
    <location>
        <begin position="62"/>
        <end position="83"/>
    </location>
</feature>
<proteinExistence type="predicted"/>
<gene>
    <name evidence="3" type="ORF">N7492_004941</name>
</gene>
<comment type="caution">
    <text evidence="3">The sequence shown here is derived from an EMBL/GenBank/DDBJ whole genome shotgun (WGS) entry which is preliminary data.</text>
</comment>
<keyword evidence="1" id="KW-0472">Membrane</keyword>
<protein>
    <recommendedName>
        <fullName evidence="5">Integral membrane protein</fullName>
    </recommendedName>
</protein>
<name>A0A9W9IAX2_9EURO</name>
<accession>A0A9W9IAX2</accession>
<keyword evidence="2" id="KW-0732">Signal</keyword>
<dbReference type="Proteomes" id="UP001146351">
    <property type="component" value="Unassembled WGS sequence"/>
</dbReference>
<dbReference type="AlphaFoldDB" id="A0A9W9IAX2"/>
<reference evidence="3" key="1">
    <citation type="submission" date="2022-11" db="EMBL/GenBank/DDBJ databases">
        <authorList>
            <person name="Petersen C."/>
        </authorList>
    </citation>
    <scope>NUCLEOTIDE SEQUENCE</scope>
    <source>
        <strain evidence="3">IBT 21917</strain>
    </source>
</reference>
<keyword evidence="1" id="KW-0812">Transmembrane</keyword>
<dbReference type="EMBL" id="JAPQKO010000003">
    <property type="protein sequence ID" value="KAJ5172348.1"/>
    <property type="molecule type" value="Genomic_DNA"/>
</dbReference>
<evidence type="ECO:0008006" key="5">
    <source>
        <dbReference type="Google" id="ProtNLM"/>
    </source>
</evidence>
<evidence type="ECO:0000313" key="4">
    <source>
        <dbReference type="Proteomes" id="UP001146351"/>
    </source>
</evidence>
<evidence type="ECO:0000256" key="2">
    <source>
        <dbReference type="SAM" id="SignalP"/>
    </source>
</evidence>
<sequence length="181" mass="19546">MASGLIFNPLHLLHVAPLATSTATLAHALLELHTNSAFLLPPIRQESNSVLPTWYDRVFNRAVWTVLTLNVGTIATSAANLYLHRQAQSQRPQLQTSAFYGVGLACAIGHLLFVPLVAGPVARVVERSRLNTVDSKSTSESTSEASGPTDHMATWLGVHRVRMLVADLPAWIAFAMAVATL</sequence>
<feature type="transmembrane region" description="Helical" evidence="1">
    <location>
        <begin position="98"/>
        <end position="118"/>
    </location>
</feature>
<reference evidence="3" key="2">
    <citation type="journal article" date="2023" name="IMA Fungus">
        <title>Comparative genomic study of the Penicillium genus elucidates a diverse pangenome and 15 lateral gene transfer events.</title>
        <authorList>
            <person name="Petersen C."/>
            <person name="Sorensen T."/>
            <person name="Nielsen M.R."/>
            <person name="Sondergaard T.E."/>
            <person name="Sorensen J.L."/>
            <person name="Fitzpatrick D.A."/>
            <person name="Frisvad J.C."/>
            <person name="Nielsen K.L."/>
        </authorList>
    </citation>
    <scope>NUCLEOTIDE SEQUENCE</scope>
    <source>
        <strain evidence="3">IBT 21917</strain>
    </source>
</reference>
<feature type="signal peptide" evidence="2">
    <location>
        <begin position="1"/>
        <end position="28"/>
    </location>
</feature>
<evidence type="ECO:0000313" key="3">
    <source>
        <dbReference type="EMBL" id="KAJ5172348.1"/>
    </source>
</evidence>